<organism evidence="2 3">
    <name type="scientific">Thiospirochaeta perfilievii</name>
    <dbReference type="NCBI Taxonomy" id="252967"/>
    <lineage>
        <taxon>Bacteria</taxon>
        <taxon>Pseudomonadati</taxon>
        <taxon>Spirochaetota</taxon>
        <taxon>Spirochaetia</taxon>
        <taxon>Spirochaetales</taxon>
        <taxon>Spirochaetaceae</taxon>
        <taxon>Thiospirochaeta</taxon>
    </lineage>
</organism>
<gene>
    <name evidence="2" type="ORF">EW093_06920</name>
</gene>
<name>A0A5C1QBJ9_9SPIO</name>
<keyword evidence="2" id="KW-0808">Transferase</keyword>
<dbReference type="RefSeq" id="WP_149567687.1">
    <property type="nucleotide sequence ID" value="NZ_CP035807.1"/>
</dbReference>
<proteinExistence type="predicted"/>
<sequence length="150" mass="17771">METLIYRFERINYANVLEIESWRYSGFETALYMDRYHESKDRGDNPLKGPRGCFGFVAYNRDSELFGLMEYYFEDDGIFLGLGINPKFIGRGLAQEYILDGIEFFKQHFKRNDKLKIEVHRKNIAAIKAYEKCGFKFSKRDGDILLYLQN</sequence>
<accession>A0A5C1QBJ9</accession>
<reference evidence="2 3" key="2">
    <citation type="submission" date="2019-09" db="EMBL/GenBank/DDBJ databases">
        <title>Complete Genome Sequence and Methylome Analysis of free living Spirochaetas.</title>
        <authorList>
            <person name="Leshcheva N."/>
            <person name="Mikheeva N."/>
        </authorList>
    </citation>
    <scope>NUCLEOTIDE SEQUENCE [LARGE SCALE GENOMIC DNA]</scope>
    <source>
        <strain evidence="2 3">P</strain>
    </source>
</reference>
<keyword evidence="3" id="KW-1185">Reference proteome</keyword>
<dbReference type="InterPro" id="IPR016181">
    <property type="entry name" value="Acyl_CoA_acyltransferase"/>
</dbReference>
<dbReference type="OrthoDB" id="9795206at2"/>
<protein>
    <submittedName>
        <fullName evidence="2">N-acetyltransferase</fullName>
    </submittedName>
</protein>
<reference evidence="2 3" key="1">
    <citation type="submission" date="2019-02" db="EMBL/GenBank/DDBJ databases">
        <authorList>
            <person name="Fomenkov A."/>
            <person name="Dubinina G."/>
            <person name="Grabovich M."/>
            <person name="Vincze T."/>
            <person name="Roberts R.J."/>
        </authorList>
    </citation>
    <scope>NUCLEOTIDE SEQUENCE [LARGE SCALE GENOMIC DNA]</scope>
    <source>
        <strain evidence="2 3">P</strain>
    </source>
</reference>
<dbReference type="Gene3D" id="3.40.630.30">
    <property type="match status" value="1"/>
</dbReference>
<evidence type="ECO:0000313" key="2">
    <source>
        <dbReference type="EMBL" id="QEN04440.1"/>
    </source>
</evidence>
<dbReference type="EMBL" id="CP035807">
    <property type="protein sequence ID" value="QEN04440.1"/>
    <property type="molecule type" value="Genomic_DNA"/>
</dbReference>
<evidence type="ECO:0000259" key="1">
    <source>
        <dbReference type="PROSITE" id="PS51186"/>
    </source>
</evidence>
<dbReference type="Pfam" id="PF00583">
    <property type="entry name" value="Acetyltransf_1"/>
    <property type="match status" value="1"/>
</dbReference>
<feature type="domain" description="N-acetyltransferase" evidence="1">
    <location>
        <begin position="3"/>
        <end position="150"/>
    </location>
</feature>
<dbReference type="InterPro" id="IPR000182">
    <property type="entry name" value="GNAT_dom"/>
</dbReference>
<dbReference type="SUPFAM" id="SSF55729">
    <property type="entry name" value="Acyl-CoA N-acyltransferases (Nat)"/>
    <property type="match status" value="1"/>
</dbReference>
<dbReference type="PROSITE" id="PS51186">
    <property type="entry name" value="GNAT"/>
    <property type="match status" value="1"/>
</dbReference>
<dbReference type="KEGG" id="sper:EW093_06920"/>
<dbReference type="Proteomes" id="UP000323824">
    <property type="component" value="Chromosome"/>
</dbReference>
<evidence type="ECO:0000313" key="3">
    <source>
        <dbReference type="Proteomes" id="UP000323824"/>
    </source>
</evidence>
<dbReference type="GO" id="GO:0016747">
    <property type="term" value="F:acyltransferase activity, transferring groups other than amino-acyl groups"/>
    <property type="evidence" value="ECO:0007669"/>
    <property type="project" value="InterPro"/>
</dbReference>
<dbReference type="AlphaFoldDB" id="A0A5C1QBJ9"/>